<feature type="domain" description="MacB-like periplasmic core" evidence="9">
    <location>
        <begin position="24"/>
        <end position="227"/>
    </location>
</feature>
<dbReference type="GO" id="GO:0022857">
    <property type="term" value="F:transmembrane transporter activity"/>
    <property type="evidence" value="ECO:0007669"/>
    <property type="project" value="TreeGrafter"/>
</dbReference>
<evidence type="ECO:0000256" key="2">
    <source>
        <dbReference type="ARBA" id="ARBA00022475"/>
    </source>
</evidence>
<evidence type="ECO:0000256" key="5">
    <source>
        <dbReference type="ARBA" id="ARBA00023136"/>
    </source>
</evidence>
<dbReference type="AlphaFoldDB" id="A0A2S2E489"/>
<evidence type="ECO:0000256" key="1">
    <source>
        <dbReference type="ARBA" id="ARBA00004651"/>
    </source>
</evidence>
<organism evidence="10 11">
    <name type="scientific">Saliniradius amylolyticus</name>
    <dbReference type="NCBI Taxonomy" id="2183582"/>
    <lineage>
        <taxon>Bacteria</taxon>
        <taxon>Pseudomonadati</taxon>
        <taxon>Pseudomonadota</taxon>
        <taxon>Gammaproteobacteria</taxon>
        <taxon>Alteromonadales</taxon>
        <taxon>Alteromonadaceae</taxon>
        <taxon>Saliniradius</taxon>
    </lineage>
</organism>
<keyword evidence="3 7" id="KW-0812">Transmembrane</keyword>
<keyword evidence="10" id="KW-0067">ATP-binding</keyword>
<dbReference type="InterPro" id="IPR025857">
    <property type="entry name" value="MacB_PCD"/>
</dbReference>
<dbReference type="RefSeq" id="WP_109340040.1">
    <property type="nucleotide sequence ID" value="NZ_CP029347.1"/>
</dbReference>
<accession>A0A2S2E489</accession>
<reference evidence="10 11" key="1">
    <citation type="submission" date="2018-05" db="EMBL/GenBank/DDBJ databases">
        <title>Salinimonas sp. HMF8227 Genome sequencing and assembly.</title>
        <authorList>
            <person name="Kang H."/>
            <person name="Kang J."/>
            <person name="Cha I."/>
            <person name="Kim H."/>
            <person name="Joh K."/>
        </authorList>
    </citation>
    <scope>NUCLEOTIDE SEQUENCE [LARGE SCALE GENOMIC DNA]</scope>
    <source>
        <strain evidence="10 11">HMF8227</strain>
    </source>
</reference>
<feature type="transmembrane region" description="Helical" evidence="7">
    <location>
        <begin position="268"/>
        <end position="297"/>
    </location>
</feature>
<keyword evidence="2" id="KW-1003">Cell membrane</keyword>
<protein>
    <submittedName>
        <fullName evidence="10">Macrolide export ATP-binding/permease protein MacB</fullName>
    </submittedName>
</protein>
<dbReference type="Pfam" id="PF02687">
    <property type="entry name" value="FtsX"/>
    <property type="match status" value="1"/>
</dbReference>
<dbReference type="PANTHER" id="PTHR30572:SF4">
    <property type="entry name" value="ABC TRANSPORTER PERMEASE YTRF"/>
    <property type="match status" value="1"/>
</dbReference>
<gene>
    <name evidence="10" type="ORF">HMF8227_01998</name>
</gene>
<dbReference type="InterPro" id="IPR003838">
    <property type="entry name" value="ABC3_permease_C"/>
</dbReference>
<keyword evidence="11" id="KW-1185">Reference proteome</keyword>
<evidence type="ECO:0000313" key="11">
    <source>
        <dbReference type="Proteomes" id="UP000245728"/>
    </source>
</evidence>
<dbReference type="KEGG" id="salh:HMF8227_01998"/>
<evidence type="ECO:0000259" key="8">
    <source>
        <dbReference type="Pfam" id="PF02687"/>
    </source>
</evidence>
<keyword evidence="5 7" id="KW-0472">Membrane</keyword>
<dbReference type="GO" id="GO:0005524">
    <property type="term" value="F:ATP binding"/>
    <property type="evidence" value="ECO:0007669"/>
    <property type="project" value="UniProtKB-KW"/>
</dbReference>
<keyword evidence="4 7" id="KW-1133">Transmembrane helix</keyword>
<dbReference type="OrthoDB" id="9770036at2"/>
<comment type="similarity">
    <text evidence="6">Belongs to the ABC-4 integral membrane protein family.</text>
</comment>
<evidence type="ECO:0000259" key="9">
    <source>
        <dbReference type="Pfam" id="PF12704"/>
    </source>
</evidence>
<evidence type="ECO:0000313" key="10">
    <source>
        <dbReference type="EMBL" id="AWL12468.1"/>
    </source>
</evidence>
<evidence type="ECO:0000256" key="7">
    <source>
        <dbReference type="SAM" id="Phobius"/>
    </source>
</evidence>
<comment type="subcellular location">
    <subcellularLocation>
        <location evidence="1">Cell membrane</location>
        <topology evidence="1">Multi-pass membrane protein</topology>
    </subcellularLocation>
</comment>
<proteinExistence type="inferred from homology"/>
<dbReference type="EMBL" id="CP029347">
    <property type="protein sequence ID" value="AWL12468.1"/>
    <property type="molecule type" value="Genomic_DNA"/>
</dbReference>
<dbReference type="Proteomes" id="UP000245728">
    <property type="component" value="Chromosome"/>
</dbReference>
<sequence>MIVTDIIKFHHHQLVRHRWRTTMISLCIAIGVSAVVLLVSLGESARQYVQREFAALGSNMLIVLPGKKHTQGGGIPFYGTATRDLTIQDAEAIRHLPGIVRVAPIIAGTATLSVQGLSKDIMVVGSTHEFLAVRGQELAMGQNLSKNHSHRNDVILGHQLAQDLLDNHTQLGQKVTLDGYRFRVVGILNYRGESLGLDMRNVAIIPVSAAEALFDSPALFRVLVETRHRFEDKAIIQHIYELIRQRHQGSEDITIVTQASILDAFNRIMLTLTAVIGLLASVSLLVAGFLVMNLSLINVAQRRSEIGLLKAMGASRRTVLVLFVSESLLLAAMGSALGLLVTFMALLLLNQLQSYLLVTIPVWAALAATLLALCIAGAFSWFPARQAADVSPVEALRG</sequence>
<feature type="transmembrane region" description="Helical" evidence="7">
    <location>
        <begin position="318"/>
        <end position="349"/>
    </location>
</feature>
<dbReference type="Pfam" id="PF12704">
    <property type="entry name" value="MacB_PCD"/>
    <property type="match status" value="1"/>
</dbReference>
<evidence type="ECO:0000256" key="4">
    <source>
        <dbReference type="ARBA" id="ARBA00022989"/>
    </source>
</evidence>
<dbReference type="InterPro" id="IPR050250">
    <property type="entry name" value="Macrolide_Exporter_MacB"/>
</dbReference>
<name>A0A2S2E489_9ALTE</name>
<feature type="domain" description="ABC3 transporter permease C-terminal" evidence="8">
    <location>
        <begin position="278"/>
        <end position="390"/>
    </location>
</feature>
<dbReference type="GO" id="GO:0005886">
    <property type="term" value="C:plasma membrane"/>
    <property type="evidence" value="ECO:0007669"/>
    <property type="project" value="UniProtKB-SubCell"/>
</dbReference>
<dbReference type="PANTHER" id="PTHR30572">
    <property type="entry name" value="MEMBRANE COMPONENT OF TRANSPORTER-RELATED"/>
    <property type="match status" value="1"/>
</dbReference>
<feature type="transmembrane region" description="Helical" evidence="7">
    <location>
        <begin position="355"/>
        <end position="382"/>
    </location>
</feature>
<evidence type="ECO:0000256" key="3">
    <source>
        <dbReference type="ARBA" id="ARBA00022692"/>
    </source>
</evidence>
<keyword evidence="10" id="KW-0547">Nucleotide-binding</keyword>
<evidence type="ECO:0000256" key="6">
    <source>
        <dbReference type="ARBA" id="ARBA00038076"/>
    </source>
</evidence>
<feature type="transmembrane region" description="Helical" evidence="7">
    <location>
        <begin position="21"/>
        <end position="41"/>
    </location>
</feature>